<sequence length="500" mass="51009">MTQSPARPAPAVALGPLAAAGLVFFASAGVLVVEIVALRLLAPHFGLTLETSTMVIAVALAAIASGSWTGGRLADRVPPLGLVGPLMAVSGAVVALTPALVRTTAATGSDFLLTAVATLVIFVPGTLLAAVTPLITKLSLHSLELTGTVVGRLSGISTAGSIVGTVLTGFVLITRVPVSGIMIGLGVALVVVAVVLMGFRRRRLVVLPVAALVLGGLGVATVPSGCDLETAYHCAAVCADPERPSGRTLVLDGASHSYVDLDDPTHLEFDYVRGVVATIDSAFPAGAPLRAHHLGGGGLTVPHHLAATRPGTRSTVSEIDPGVLRLDREQLGLGPDDGIELTVEDARLGLGRMGDASVDVVVGDAFGGVSVPWHLTTRETVGEIHRVLDDDGVYVLNVIDSGSMAFARAEAATLAGVFDHVAVASEPAVVDRTNGESGANVVLAASDRPLDAADVEARLRALGTDWSVVADEPAAAWWGDAVSLTDDYAPVDQLLDPYGS</sequence>
<dbReference type="InterPro" id="IPR029063">
    <property type="entry name" value="SAM-dependent_MTases_sf"/>
</dbReference>
<keyword evidence="1" id="KW-0620">Polyamine biosynthesis</keyword>
<organism evidence="3 4">
    <name type="scientific">Microlunatus capsulatus</name>
    <dbReference type="NCBI Taxonomy" id="99117"/>
    <lineage>
        <taxon>Bacteria</taxon>
        <taxon>Bacillati</taxon>
        <taxon>Actinomycetota</taxon>
        <taxon>Actinomycetes</taxon>
        <taxon>Propionibacteriales</taxon>
        <taxon>Propionibacteriaceae</taxon>
        <taxon>Microlunatus</taxon>
    </lineage>
</organism>
<evidence type="ECO:0000256" key="2">
    <source>
        <dbReference type="SAM" id="Phobius"/>
    </source>
</evidence>
<evidence type="ECO:0000256" key="1">
    <source>
        <dbReference type="ARBA" id="ARBA00023115"/>
    </source>
</evidence>
<evidence type="ECO:0000313" key="3">
    <source>
        <dbReference type="EMBL" id="MBP2415082.1"/>
    </source>
</evidence>
<name>A0ABS4Z205_9ACTN</name>
<dbReference type="PANTHER" id="PTHR43317">
    <property type="entry name" value="THERMOSPERMINE SYNTHASE ACAULIS5"/>
    <property type="match status" value="1"/>
</dbReference>
<proteinExistence type="predicted"/>
<dbReference type="PANTHER" id="PTHR43317:SF1">
    <property type="entry name" value="THERMOSPERMINE SYNTHASE ACAULIS5"/>
    <property type="match status" value="1"/>
</dbReference>
<protein>
    <recommendedName>
        <fullName evidence="5">Spermidine synthase</fullName>
    </recommendedName>
</protein>
<evidence type="ECO:0000313" key="4">
    <source>
        <dbReference type="Proteomes" id="UP000758168"/>
    </source>
</evidence>
<keyword evidence="2" id="KW-0472">Membrane</keyword>
<keyword evidence="4" id="KW-1185">Reference proteome</keyword>
<dbReference type="RefSeq" id="WP_307803677.1">
    <property type="nucleotide sequence ID" value="NZ_BAAAMH010000016.1"/>
</dbReference>
<dbReference type="NCBIfam" id="NF037959">
    <property type="entry name" value="MFS_SpdSyn"/>
    <property type="match status" value="1"/>
</dbReference>
<dbReference type="Gene3D" id="3.40.50.150">
    <property type="entry name" value="Vaccinia Virus protein VP39"/>
    <property type="match status" value="1"/>
</dbReference>
<evidence type="ECO:0008006" key="5">
    <source>
        <dbReference type="Google" id="ProtNLM"/>
    </source>
</evidence>
<keyword evidence="2" id="KW-0812">Transmembrane</keyword>
<dbReference type="CDD" id="cd02440">
    <property type="entry name" value="AdoMet_MTases"/>
    <property type="match status" value="1"/>
</dbReference>
<feature type="transmembrane region" description="Helical" evidence="2">
    <location>
        <begin position="80"/>
        <end position="99"/>
    </location>
</feature>
<feature type="transmembrane region" description="Helical" evidence="2">
    <location>
        <begin position="179"/>
        <end position="197"/>
    </location>
</feature>
<dbReference type="InterPro" id="IPR036259">
    <property type="entry name" value="MFS_trans_sf"/>
</dbReference>
<accession>A0ABS4Z205</accession>
<dbReference type="SUPFAM" id="SSF103473">
    <property type="entry name" value="MFS general substrate transporter"/>
    <property type="match status" value="1"/>
</dbReference>
<gene>
    <name evidence="3" type="ORF">JOF54_000004</name>
</gene>
<dbReference type="SUPFAM" id="SSF53335">
    <property type="entry name" value="S-adenosyl-L-methionine-dependent methyltransferases"/>
    <property type="match status" value="1"/>
</dbReference>
<keyword evidence="2" id="KW-1133">Transmembrane helix</keyword>
<feature type="transmembrane region" description="Helical" evidence="2">
    <location>
        <begin position="12"/>
        <end position="33"/>
    </location>
</feature>
<feature type="transmembrane region" description="Helical" evidence="2">
    <location>
        <begin position="45"/>
        <end position="68"/>
    </location>
</feature>
<feature type="transmembrane region" description="Helical" evidence="2">
    <location>
        <begin position="111"/>
        <end position="132"/>
    </location>
</feature>
<feature type="transmembrane region" description="Helical" evidence="2">
    <location>
        <begin position="153"/>
        <end position="173"/>
    </location>
</feature>
<comment type="caution">
    <text evidence="3">The sequence shown here is derived from an EMBL/GenBank/DDBJ whole genome shotgun (WGS) entry which is preliminary data.</text>
</comment>
<dbReference type="Proteomes" id="UP000758168">
    <property type="component" value="Unassembled WGS sequence"/>
</dbReference>
<reference evidence="3 4" key="1">
    <citation type="submission" date="2021-03" db="EMBL/GenBank/DDBJ databases">
        <title>Sequencing the genomes of 1000 actinobacteria strains.</title>
        <authorList>
            <person name="Klenk H.-P."/>
        </authorList>
    </citation>
    <scope>NUCLEOTIDE SEQUENCE [LARGE SCALE GENOMIC DNA]</scope>
    <source>
        <strain evidence="3 4">DSM 12936</strain>
    </source>
</reference>
<dbReference type="EMBL" id="JAGIOB010000001">
    <property type="protein sequence ID" value="MBP2415082.1"/>
    <property type="molecule type" value="Genomic_DNA"/>
</dbReference>
<dbReference type="Gene3D" id="1.20.1250.20">
    <property type="entry name" value="MFS general substrate transporter like domains"/>
    <property type="match status" value="1"/>
</dbReference>